<name>A0AC34RCC7_9BILA</name>
<protein>
    <submittedName>
        <fullName evidence="2">Uncharacterized protein</fullName>
    </submittedName>
</protein>
<evidence type="ECO:0000313" key="1">
    <source>
        <dbReference type="Proteomes" id="UP000887576"/>
    </source>
</evidence>
<dbReference type="Proteomes" id="UP000887576">
    <property type="component" value="Unplaced"/>
</dbReference>
<organism evidence="1 2">
    <name type="scientific">Panagrolaimus sp. JU765</name>
    <dbReference type="NCBI Taxonomy" id="591449"/>
    <lineage>
        <taxon>Eukaryota</taxon>
        <taxon>Metazoa</taxon>
        <taxon>Ecdysozoa</taxon>
        <taxon>Nematoda</taxon>
        <taxon>Chromadorea</taxon>
        <taxon>Rhabditida</taxon>
        <taxon>Tylenchina</taxon>
        <taxon>Panagrolaimomorpha</taxon>
        <taxon>Panagrolaimoidea</taxon>
        <taxon>Panagrolaimidae</taxon>
        <taxon>Panagrolaimus</taxon>
    </lineage>
</organism>
<dbReference type="WBParaSite" id="JU765_v2.g5446.t1">
    <property type="protein sequence ID" value="JU765_v2.g5446.t1"/>
    <property type="gene ID" value="JU765_v2.g5446"/>
</dbReference>
<evidence type="ECO:0000313" key="2">
    <source>
        <dbReference type="WBParaSite" id="JU765_v2.g5446.t1"/>
    </source>
</evidence>
<accession>A0AC34RCC7</accession>
<sequence length="113" mass="13096">MIVEIGARWTRYGCIGEVYPRPFLDSRVMFGKKKHHVLTNDLEPAEKKGILLKFMKRVFTNCFPDALIRFVLVENLFMSEKEKKLLMHVLFDCLRVAEVMFVPAPIGTIMAYG</sequence>
<reference evidence="2" key="1">
    <citation type="submission" date="2022-11" db="UniProtKB">
        <authorList>
            <consortium name="WormBaseParasite"/>
        </authorList>
    </citation>
    <scope>IDENTIFICATION</scope>
</reference>
<proteinExistence type="predicted"/>